<evidence type="ECO:0000313" key="2">
    <source>
        <dbReference type="EMBL" id="ENO90437.1"/>
    </source>
</evidence>
<dbReference type="EMBL" id="AMXE01000002">
    <property type="protein sequence ID" value="ENO90437.1"/>
    <property type="molecule type" value="Genomic_DNA"/>
</dbReference>
<name>N6Z7B3_THAL4</name>
<dbReference type="RefSeq" id="WP_004332630.1">
    <property type="nucleotide sequence ID" value="NZ_AMXE01000002.1"/>
</dbReference>
<protein>
    <submittedName>
        <fullName evidence="2">Uncharacterized protein</fullName>
    </submittedName>
</protein>
<accession>N6Z7B3</accession>
<dbReference type="Proteomes" id="UP000013232">
    <property type="component" value="Unassembled WGS sequence"/>
</dbReference>
<sequence>MNDDDIFRGISPSYGESADQATDDFEKAVETLMKEFPSHGEASIKHLLKAIWDDLYRDSRQFVNTENLVEEYKEKYGSS</sequence>
<evidence type="ECO:0000256" key="1">
    <source>
        <dbReference type="SAM" id="MobiDB-lite"/>
    </source>
</evidence>
<comment type="caution">
    <text evidence="2">The sequence shown here is derived from an EMBL/GenBank/DDBJ whole genome shotgun (WGS) entry which is preliminary data.</text>
</comment>
<dbReference type="STRING" id="1123367.GCA_000621305_02363"/>
<feature type="region of interest" description="Disordered" evidence="1">
    <location>
        <begin position="1"/>
        <end position="22"/>
    </location>
</feature>
<proteinExistence type="predicted"/>
<dbReference type="AlphaFoldDB" id="N6Z7B3"/>
<gene>
    <name evidence="2" type="ORF">C666_00995</name>
</gene>
<evidence type="ECO:0000313" key="3">
    <source>
        <dbReference type="Proteomes" id="UP000013232"/>
    </source>
</evidence>
<organism evidence="2 3">
    <name type="scientific">Thauera linaloolentis (strain DSM 12138 / JCM 21573 / CCUG 41526 / CIP 105981 / IAM 15112 / NBRC 102519 / 47Lol)</name>
    <dbReference type="NCBI Taxonomy" id="1123367"/>
    <lineage>
        <taxon>Bacteria</taxon>
        <taxon>Pseudomonadati</taxon>
        <taxon>Pseudomonadota</taxon>
        <taxon>Betaproteobacteria</taxon>
        <taxon>Rhodocyclales</taxon>
        <taxon>Zoogloeaceae</taxon>
        <taxon>Thauera</taxon>
    </lineage>
</organism>
<reference evidence="2 3" key="1">
    <citation type="submission" date="2012-09" db="EMBL/GenBank/DDBJ databases">
        <title>Draft Genome Sequences of 6 Strains from Genus Thauera.</title>
        <authorList>
            <person name="Liu B."/>
            <person name="Shapleigh J.P."/>
            <person name="Frostegard A.H."/>
        </authorList>
    </citation>
    <scope>NUCLEOTIDE SEQUENCE [LARGE SCALE GENOMIC DNA]</scope>
    <source>
        <strain evidence="3">47Lol / DSM 12138</strain>
    </source>
</reference>
<keyword evidence="3" id="KW-1185">Reference proteome</keyword>